<evidence type="ECO:0000256" key="1">
    <source>
        <dbReference type="SAM" id="Phobius"/>
    </source>
</evidence>
<feature type="transmembrane region" description="Helical" evidence="1">
    <location>
        <begin position="17"/>
        <end position="47"/>
    </location>
</feature>
<sequence length="48" mass="5462">MRFIDDLAGAIYDVFKFIIWSIGYLIAGAIIVGVSMYLIVWIVGVFYK</sequence>
<keyword evidence="1" id="KW-1133">Transmembrane helix</keyword>
<evidence type="ECO:0000313" key="2">
    <source>
        <dbReference type="EMBL" id="MDN4608764.1"/>
    </source>
</evidence>
<keyword evidence="3" id="KW-1185">Reference proteome</keyword>
<gene>
    <name evidence="2" type="ORF">P5G49_14990</name>
</gene>
<protein>
    <submittedName>
        <fullName evidence="2">Uncharacterized protein</fullName>
    </submittedName>
</protein>
<proteinExistence type="predicted"/>
<reference evidence="2" key="1">
    <citation type="submission" date="2023-03" db="EMBL/GenBank/DDBJ databases">
        <title>MT1 and MT2 Draft Genomes of Novel Species.</title>
        <authorList>
            <person name="Venkateswaran K."/>
        </authorList>
    </citation>
    <scope>NUCLEOTIDE SEQUENCE</scope>
    <source>
        <strain evidence="2">F6_3S_P_2</strain>
    </source>
</reference>
<dbReference type="RefSeq" id="WP_301245059.1">
    <property type="nucleotide sequence ID" value="NZ_JAROCC010000013.1"/>
</dbReference>
<dbReference type="Proteomes" id="UP001175097">
    <property type="component" value="Unassembled WGS sequence"/>
</dbReference>
<evidence type="ECO:0000313" key="3">
    <source>
        <dbReference type="Proteomes" id="UP001175097"/>
    </source>
</evidence>
<keyword evidence="1" id="KW-0812">Transmembrane</keyword>
<keyword evidence="1" id="KW-0472">Membrane</keyword>
<comment type="caution">
    <text evidence="2">The sequence shown here is derived from an EMBL/GenBank/DDBJ whole genome shotgun (WGS) entry which is preliminary data.</text>
</comment>
<organism evidence="2 3">
    <name type="scientific">Sporosarcina highlanderae</name>
    <dbReference type="NCBI Taxonomy" id="3035916"/>
    <lineage>
        <taxon>Bacteria</taxon>
        <taxon>Bacillati</taxon>
        <taxon>Bacillota</taxon>
        <taxon>Bacilli</taxon>
        <taxon>Bacillales</taxon>
        <taxon>Caryophanaceae</taxon>
        <taxon>Sporosarcina</taxon>
    </lineage>
</organism>
<name>A0ABT8JUM0_9BACL</name>
<dbReference type="EMBL" id="JAROCC010000013">
    <property type="protein sequence ID" value="MDN4608764.1"/>
    <property type="molecule type" value="Genomic_DNA"/>
</dbReference>
<accession>A0ABT8JUM0</accession>